<dbReference type="InterPro" id="IPR027417">
    <property type="entry name" value="P-loop_NTPase"/>
</dbReference>
<proteinExistence type="predicted"/>
<dbReference type="PANTHER" id="PTHR41287">
    <property type="match status" value="1"/>
</dbReference>
<reference evidence="3" key="1">
    <citation type="journal article" date="2021" name="Proc. Natl. Acad. Sci. U.S.A.">
        <title>A Catalog of Tens of Thousands of Viruses from Human Metagenomes Reveals Hidden Associations with Chronic Diseases.</title>
        <authorList>
            <person name="Tisza M.J."/>
            <person name="Buck C.B."/>
        </authorList>
    </citation>
    <scope>NUCLEOTIDE SEQUENCE</scope>
    <source>
        <strain evidence="3">Cti6f5</strain>
    </source>
</reference>
<feature type="domain" description="Terminase large subunit-like ATPase" evidence="1">
    <location>
        <begin position="79"/>
        <end position="251"/>
    </location>
</feature>
<dbReference type="Pfam" id="PF20441">
    <property type="entry name" value="TerL_nuclease"/>
    <property type="match status" value="1"/>
</dbReference>
<organism evidence="3">
    <name type="scientific">Siphoviridae sp. cti6f5</name>
    <dbReference type="NCBI Taxonomy" id="2826430"/>
    <lineage>
        <taxon>Viruses</taxon>
        <taxon>Duplodnaviria</taxon>
        <taxon>Heunggongvirae</taxon>
        <taxon>Uroviricota</taxon>
        <taxon>Caudoviricetes</taxon>
    </lineage>
</organism>
<dbReference type="InterPro" id="IPR005021">
    <property type="entry name" value="Terminase_largesu-like"/>
</dbReference>
<evidence type="ECO:0000259" key="1">
    <source>
        <dbReference type="Pfam" id="PF03354"/>
    </source>
</evidence>
<name>A0A8S5MCP8_9CAUD</name>
<accession>A0A8S5MCP8</accession>
<sequence length="561" mass="64496">MLKNAMKQWAEEAVNGERLVCEKEKWACMRFLRDLEREGTKEFPFIFDEDKAMRFLEWMSLFKHTKGNLAGKNIDPAPIQIFNWSNIYGWIHIETGLRRFRKFYYQVARKNAKSQDVSCCLSYEISAFGEPSSEAYIGATKRDQANIVFKEIKAQLQGSKVRNKFKITRSLIEHERSNSYIMALSRDSGKTADGFNPQVGAMDEYHAHPTDEILEVIQSGQGARSQPLIVIITTAGFNLNSPCYATEYEYVSKLLDPNSPVENDTYYAMVCELDKGDDIKDERNWIKANPILASHDAGMTFLRDRLKEAIDKPDTMTKFLTKNMNIWVNAPENKYMDMEKWKLCEVSDDELEGKPCFVGVDLSKRLDLTAVTSIFVLGEGKYAVRSKGFMPEEMLQQRMNTDRVNYSLWVDEGWITTTPGEVIDYDFVIDYIESLRSKYSIQEVCYDPYNATQWAQSMEKLGYLMIEVRQGVLTLNEPTKHFRECVYEQKIHHDGNKALTWCLGNAVTKADAQDNIMLDKKKSTDRIDMAAAGIFAFTRAMYSDNIGYDLNEEISKGAFSF</sequence>
<dbReference type="PANTHER" id="PTHR41287:SF1">
    <property type="entry name" value="PROTEIN YMFN"/>
    <property type="match status" value="1"/>
</dbReference>
<evidence type="ECO:0000259" key="2">
    <source>
        <dbReference type="Pfam" id="PF20441"/>
    </source>
</evidence>
<dbReference type="InterPro" id="IPR046461">
    <property type="entry name" value="TerL_ATPase"/>
</dbReference>
<protein>
    <submittedName>
        <fullName evidence="3">Large Terminase</fullName>
    </submittedName>
</protein>
<dbReference type="EMBL" id="BK014878">
    <property type="protein sequence ID" value="DAD80018.1"/>
    <property type="molecule type" value="Genomic_DNA"/>
</dbReference>
<dbReference type="GO" id="GO:0004519">
    <property type="term" value="F:endonuclease activity"/>
    <property type="evidence" value="ECO:0007669"/>
    <property type="project" value="InterPro"/>
</dbReference>
<dbReference type="Gene3D" id="3.40.50.300">
    <property type="entry name" value="P-loop containing nucleotide triphosphate hydrolases"/>
    <property type="match status" value="1"/>
</dbReference>
<evidence type="ECO:0000313" key="3">
    <source>
        <dbReference type="EMBL" id="DAD80018.1"/>
    </source>
</evidence>
<feature type="domain" description="Terminase large subunit-like endonuclease" evidence="2">
    <location>
        <begin position="261"/>
        <end position="542"/>
    </location>
</feature>
<dbReference type="InterPro" id="IPR046462">
    <property type="entry name" value="TerL_nuclease"/>
</dbReference>
<dbReference type="Pfam" id="PF03354">
    <property type="entry name" value="TerL_ATPase"/>
    <property type="match status" value="1"/>
</dbReference>